<dbReference type="SMART" id="SM00493">
    <property type="entry name" value="TOPRIM"/>
    <property type="match status" value="1"/>
</dbReference>
<dbReference type="GO" id="GO:0043597">
    <property type="term" value="C:cytoplasmic replication fork"/>
    <property type="evidence" value="ECO:0007669"/>
    <property type="project" value="TreeGrafter"/>
</dbReference>
<organism evidence="18 19">
    <name type="scientific">Bibersteinia trehalosi USDA-ARS-USMARC-190</name>
    <dbReference type="NCBI Taxonomy" id="1263832"/>
    <lineage>
        <taxon>Bacteria</taxon>
        <taxon>Pseudomonadati</taxon>
        <taxon>Pseudomonadota</taxon>
        <taxon>Gammaproteobacteria</taxon>
        <taxon>Pasteurellales</taxon>
        <taxon>Pasteurellaceae</taxon>
        <taxon>Bibersteinia</taxon>
    </lineage>
</organism>
<dbReference type="GO" id="GO:0006265">
    <property type="term" value="P:DNA topological change"/>
    <property type="evidence" value="ECO:0007669"/>
    <property type="project" value="InterPro"/>
</dbReference>
<evidence type="ECO:0000256" key="11">
    <source>
        <dbReference type="ARBA" id="ARBA00023235"/>
    </source>
</evidence>
<dbReference type="Gene3D" id="3.30.65.10">
    <property type="entry name" value="Bacterial Topoisomerase I, domain 1"/>
    <property type="match status" value="1"/>
</dbReference>
<dbReference type="InterPro" id="IPR034144">
    <property type="entry name" value="TOPRIM_TopoIII"/>
</dbReference>
<dbReference type="InterPro" id="IPR023405">
    <property type="entry name" value="Topo_IA_core_domain"/>
</dbReference>
<evidence type="ECO:0000256" key="7">
    <source>
        <dbReference type="ARBA" id="ARBA00022833"/>
    </source>
</evidence>
<dbReference type="GO" id="GO:0003917">
    <property type="term" value="F:DNA topoisomerase type I (single strand cut, ATP-independent) activity"/>
    <property type="evidence" value="ECO:0007669"/>
    <property type="project" value="UniProtKB-EC"/>
</dbReference>
<dbReference type="PROSITE" id="PS00396">
    <property type="entry name" value="TOPO_IA_1"/>
    <property type="match status" value="1"/>
</dbReference>
<dbReference type="PROSITE" id="PS50880">
    <property type="entry name" value="TOPRIM"/>
    <property type="match status" value="1"/>
</dbReference>
<dbReference type="Gene3D" id="1.10.290.10">
    <property type="entry name" value="Topoisomerase I, domain 4"/>
    <property type="match status" value="1"/>
</dbReference>
<dbReference type="CDD" id="cd03362">
    <property type="entry name" value="TOPRIM_TopoIA_TopoIII"/>
    <property type="match status" value="1"/>
</dbReference>
<dbReference type="InterPro" id="IPR013826">
    <property type="entry name" value="Topo_IA_cen_sub3"/>
</dbReference>
<evidence type="ECO:0000256" key="14">
    <source>
        <dbReference type="ARBA" id="ARBA00032235"/>
    </source>
</evidence>
<feature type="domain" description="Topo IA-type catalytic" evidence="17">
    <location>
        <begin position="170"/>
        <end position="622"/>
    </location>
</feature>
<dbReference type="PROSITE" id="PS52039">
    <property type="entry name" value="TOPO_IA_2"/>
    <property type="match status" value="1"/>
</dbReference>
<evidence type="ECO:0000256" key="9">
    <source>
        <dbReference type="ARBA" id="ARBA00023029"/>
    </source>
</evidence>
<evidence type="ECO:0000256" key="8">
    <source>
        <dbReference type="ARBA" id="ARBA00022842"/>
    </source>
</evidence>
<dbReference type="PATRIC" id="fig|1263832.3.peg.256"/>
<dbReference type="InterPro" id="IPR013825">
    <property type="entry name" value="Topo_IA_cen_sub2"/>
</dbReference>
<dbReference type="InterPro" id="IPR003601">
    <property type="entry name" value="Topo_IA_2"/>
</dbReference>
<dbReference type="InterPro" id="IPR005738">
    <property type="entry name" value="TopoIII"/>
</dbReference>
<dbReference type="InterPro" id="IPR006171">
    <property type="entry name" value="TOPRIM_dom"/>
</dbReference>
<evidence type="ECO:0000313" key="18">
    <source>
        <dbReference type="EMBL" id="AHG85491.1"/>
    </source>
</evidence>
<feature type="domain" description="Toprim" evidence="16">
    <location>
        <begin position="20"/>
        <end position="165"/>
    </location>
</feature>
<dbReference type="PANTHER" id="PTHR11390">
    <property type="entry name" value="PROKARYOTIC DNA TOPOISOMERASE"/>
    <property type="match status" value="1"/>
</dbReference>
<proteinExistence type="inferred from homology"/>
<keyword evidence="4" id="KW-0479">Metal-binding</keyword>
<protein>
    <recommendedName>
        <fullName evidence="3">DNA topoisomerase</fullName>
        <ecNumber evidence="3">5.6.2.1</ecNumber>
    </recommendedName>
    <alternativeName>
        <fullName evidence="15">Omega-protein</fullName>
    </alternativeName>
    <alternativeName>
        <fullName evidence="14">Relaxing enzyme</fullName>
    </alternativeName>
    <alternativeName>
        <fullName evidence="12">Swivelase</fullName>
    </alternativeName>
    <alternativeName>
        <fullName evidence="13">Untwisting enzyme</fullName>
    </alternativeName>
</protein>
<dbReference type="SUPFAM" id="SSF56712">
    <property type="entry name" value="Prokaryotic type I DNA topoisomerase"/>
    <property type="match status" value="1"/>
</dbReference>
<dbReference type="GO" id="GO:0006310">
    <property type="term" value="P:DNA recombination"/>
    <property type="evidence" value="ECO:0007669"/>
    <property type="project" value="TreeGrafter"/>
</dbReference>
<evidence type="ECO:0000313" key="19">
    <source>
        <dbReference type="Proteomes" id="UP000019086"/>
    </source>
</evidence>
<dbReference type="AlphaFoldDB" id="W0R414"/>
<keyword evidence="11 18" id="KW-0413">Isomerase</keyword>
<evidence type="ECO:0000256" key="3">
    <source>
        <dbReference type="ARBA" id="ARBA00012891"/>
    </source>
</evidence>
<evidence type="ECO:0000256" key="2">
    <source>
        <dbReference type="ARBA" id="ARBA00009446"/>
    </source>
</evidence>
<dbReference type="SMART" id="SM00437">
    <property type="entry name" value="TOP1Ac"/>
    <property type="match status" value="1"/>
</dbReference>
<name>W0R414_BIBTR</name>
<dbReference type="FunFam" id="1.10.290.10:FF:000004">
    <property type="entry name" value="DNA topoisomerase 3"/>
    <property type="match status" value="1"/>
</dbReference>
<evidence type="ECO:0000259" key="16">
    <source>
        <dbReference type="PROSITE" id="PS50880"/>
    </source>
</evidence>
<keyword evidence="8" id="KW-0460">Magnesium</keyword>
<dbReference type="SMART" id="SM00436">
    <property type="entry name" value="TOP1Bc"/>
    <property type="match status" value="1"/>
</dbReference>
<dbReference type="InterPro" id="IPR013824">
    <property type="entry name" value="Topo_IA_cen_sub1"/>
</dbReference>
<sequence length="702" mass="77979">MLFNQHITICLSVFILGNNMKLFICEKPSQARDLAGVLGATSKGEGLLATADKSIIVTWGFGHLVEQYQPEDYDEAWKRWAFETLPIIPAQWKMTPKKESKKQYSVVIGLIKKATSVVIATDADREGEMIARELLDLAGYRGQIQRCWLSALDDASIRKALQTLKSGKETEALYYAGMGRSRSDWLIGMNFSRLFTLMAQAKGYSGKPLSVGRVQSPTLTLVVNRDREIANFVPKSHYALAVQLTTTSGETFVAGLAVPEQYLDESGLCLDSRVIQQAEAQIKQTGLAKVVTVETKREKKSPPLLYALSDLQGECNRLFGFGAQQVLDIAQSLYEEHKITTYPRTDCGYLPESQFSDVPNVIRSLVASDSGLQTLLPKLNLRQKSRAWDDKKITAHHGIIPTIKKADLSKLSEEEMKVYDLIRRRYLAQFLPHLEMDKTVATLQSSGHTLVARGNVIVAQGWRILFGKNVDEETGNDDEKQGLPVLTKNQQCNVTHSEVRTLQTKPPAHYTEGTLLDAMKNAARFVTDPRLKQRLRETEGLGTEATRAGLIQGLIDKGFLLKKKKSLVASAEAVALIDSLPDLLKNPGLTALWEQALNQIAEGSMTLDAFMQKQEAFVKQLIGSCMQQGMSLGNIEIRKCSECGKPMRKINHAKGTFWGCTGYPDCQHKEADKKVKSASNKSAKKSSNLNVLDQLNKLRSQL</sequence>
<dbReference type="Pfam" id="PF01751">
    <property type="entry name" value="Toprim"/>
    <property type="match status" value="1"/>
</dbReference>
<dbReference type="CDD" id="cd00186">
    <property type="entry name" value="TOP1Ac"/>
    <property type="match status" value="1"/>
</dbReference>
<dbReference type="SUPFAM" id="SSF57783">
    <property type="entry name" value="Zinc beta-ribbon"/>
    <property type="match status" value="1"/>
</dbReference>
<reference evidence="18 19" key="1">
    <citation type="submission" date="2013-12" db="EMBL/GenBank/DDBJ databases">
        <title>Annotation of the Bibersteinia trehalosi USDA-ARS-USMARC-190 complete genome.</title>
        <authorList>
            <person name="Harhay G.P."/>
            <person name="McVey S."/>
            <person name="Clawson M.L."/>
            <person name="Bono J."/>
            <person name="Heaton M.P."/>
            <person name="Chitko-Mckown C.G."/>
            <person name="Harhay D.M."/>
            <person name="Smith T.P.L."/>
        </authorList>
    </citation>
    <scope>NUCLEOTIDE SEQUENCE [LARGE SCALE GENOMIC DNA]</scope>
    <source>
        <strain evidence="18 19">USDA-ARS-USMARC-190</strain>
    </source>
</reference>
<dbReference type="GO" id="GO:0003677">
    <property type="term" value="F:DNA binding"/>
    <property type="evidence" value="ECO:0007669"/>
    <property type="project" value="UniProtKB-KW"/>
</dbReference>
<keyword evidence="5" id="KW-0677">Repeat</keyword>
<dbReference type="PANTHER" id="PTHR11390:SF21">
    <property type="entry name" value="DNA TOPOISOMERASE 3-ALPHA"/>
    <property type="match status" value="1"/>
</dbReference>
<dbReference type="Pfam" id="PF01131">
    <property type="entry name" value="Topoisom_bac"/>
    <property type="match status" value="1"/>
</dbReference>
<evidence type="ECO:0000256" key="13">
    <source>
        <dbReference type="ARBA" id="ARBA00031985"/>
    </source>
</evidence>
<evidence type="ECO:0000256" key="6">
    <source>
        <dbReference type="ARBA" id="ARBA00022771"/>
    </source>
</evidence>
<evidence type="ECO:0000256" key="4">
    <source>
        <dbReference type="ARBA" id="ARBA00022723"/>
    </source>
</evidence>
<dbReference type="InterPro" id="IPR013497">
    <property type="entry name" value="Topo_IA_cen"/>
</dbReference>
<comment type="similarity">
    <text evidence="2">Belongs to the type IA topoisomerase family.</text>
</comment>
<dbReference type="HOGENOM" id="CLU_002929_5_2_6"/>
<comment type="catalytic activity">
    <reaction evidence="1">
        <text>ATP-independent breakage of single-stranded DNA, followed by passage and rejoining.</text>
        <dbReference type="EC" id="5.6.2.1"/>
    </reaction>
</comment>
<evidence type="ECO:0000256" key="12">
    <source>
        <dbReference type="ARBA" id="ARBA00030003"/>
    </source>
</evidence>
<evidence type="ECO:0000259" key="17">
    <source>
        <dbReference type="PROSITE" id="PS52039"/>
    </source>
</evidence>
<dbReference type="InterPro" id="IPR000380">
    <property type="entry name" value="Topo_IA"/>
</dbReference>
<dbReference type="NCBIfam" id="NF005829">
    <property type="entry name" value="PRK07726.1"/>
    <property type="match status" value="1"/>
</dbReference>
<dbReference type="Gene3D" id="3.40.50.140">
    <property type="match status" value="1"/>
</dbReference>
<keyword evidence="7" id="KW-0862">Zinc</keyword>
<dbReference type="Gene3D" id="2.70.20.10">
    <property type="entry name" value="Topoisomerase I, domain 3"/>
    <property type="match status" value="1"/>
</dbReference>
<keyword evidence="10" id="KW-0238">DNA-binding</keyword>
<dbReference type="EC" id="5.6.2.1" evidence="3"/>
<dbReference type="PRINTS" id="PR00417">
    <property type="entry name" value="PRTPISMRASEI"/>
</dbReference>
<evidence type="ECO:0000256" key="1">
    <source>
        <dbReference type="ARBA" id="ARBA00000213"/>
    </source>
</evidence>
<gene>
    <name evidence="18" type="ORF">F544_2570</name>
</gene>
<evidence type="ECO:0000256" key="5">
    <source>
        <dbReference type="ARBA" id="ARBA00022737"/>
    </source>
</evidence>
<dbReference type="EMBL" id="CP006956">
    <property type="protein sequence ID" value="AHG85491.1"/>
    <property type="molecule type" value="Genomic_DNA"/>
</dbReference>
<dbReference type="Proteomes" id="UP000019086">
    <property type="component" value="Chromosome"/>
</dbReference>
<evidence type="ECO:0000256" key="10">
    <source>
        <dbReference type="ARBA" id="ARBA00023125"/>
    </source>
</evidence>
<dbReference type="Gene3D" id="1.10.460.10">
    <property type="entry name" value="Topoisomerase I, domain 2"/>
    <property type="match status" value="1"/>
</dbReference>
<dbReference type="InterPro" id="IPR023406">
    <property type="entry name" value="Topo_IA_AS"/>
</dbReference>
<keyword evidence="9" id="KW-0799">Topoisomerase</keyword>
<dbReference type="NCBIfam" id="TIGR01056">
    <property type="entry name" value="topB"/>
    <property type="match status" value="1"/>
</dbReference>
<dbReference type="GO" id="GO:0006281">
    <property type="term" value="P:DNA repair"/>
    <property type="evidence" value="ECO:0007669"/>
    <property type="project" value="TreeGrafter"/>
</dbReference>
<dbReference type="InterPro" id="IPR003602">
    <property type="entry name" value="Topo_IA_DNA-bd_dom"/>
</dbReference>
<accession>W0R414</accession>
<evidence type="ECO:0000256" key="15">
    <source>
        <dbReference type="ARBA" id="ARBA00032877"/>
    </source>
</evidence>
<dbReference type="KEGG" id="btra:F544_2570"/>
<keyword evidence="6" id="KW-0863">Zinc-finger</keyword>
<dbReference type="Pfam" id="PF01396">
    <property type="entry name" value="Zn_ribbon_Top1"/>
    <property type="match status" value="1"/>
</dbReference>
<dbReference type="GO" id="GO:0008270">
    <property type="term" value="F:zinc ion binding"/>
    <property type="evidence" value="ECO:0007669"/>
    <property type="project" value="UniProtKB-KW"/>
</dbReference>
<dbReference type="InterPro" id="IPR013498">
    <property type="entry name" value="Topo_IA_Znf"/>
</dbReference>